<dbReference type="OrthoDB" id="6479909at2759"/>
<dbReference type="Proteomes" id="UP000728032">
    <property type="component" value="Unassembled WGS sequence"/>
</dbReference>
<accession>A0A7R9MSW4</accession>
<evidence type="ECO:0000313" key="3">
    <source>
        <dbReference type="Proteomes" id="UP000728032"/>
    </source>
</evidence>
<name>A0A7R9MSW4_9ACAR</name>
<dbReference type="EMBL" id="CAJPVJ010043559">
    <property type="protein sequence ID" value="CAG2182262.1"/>
    <property type="molecule type" value="Genomic_DNA"/>
</dbReference>
<dbReference type="EMBL" id="OC958384">
    <property type="protein sequence ID" value="CAD7665125.1"/>
    <property type="molecule type" value="Genomic_DNA"/>
</dbReference>
<evidence type="ECO:0000313" key="2">
    <source>
        <dbReference type="EMBL" id="CAD7665125.1"/>
    </source>
</evidence>
<dbReference type="PANTHER" id="PTHR33236">
    <property type="entry name" value="INTRAFLAGELLAR TRANSPORT PROTEIN 122 FAMILY PROTEIN-RELATED"/>
    <property type="match status" value="1"/>
</dbReference>
<dbReference type="InterPro" id="IPR058698">
    <property type="entry name" value="CUB_metazoa"/>
</dbReference>
<dbReference type="PANTHER" id="PTHR33236:SF11">
    <property type="entry name" value="CUB DOMAIN-CONTAINING PROTEIN"/>
    <property type="match status" value="1"/>
</dbReference>
<feature type="non-terminal residue" evidence="2">
    <location>
        <position position="1"/>
    </location>
</feature>
<evidence type="ECO:0000259" key="1">
    <source>
        <dbReference type="Pfam" id="PF26080"/>
    </source>
</evidence>
<dbReference type="Pfam" id="PF26080">
    <property type="entry name" value="CUB_animal"/>
    <property type="match status" value="1"/>
</dbReference>
<proteinExistence type="predicted"/>
<organism evidence="2">
    <name type="scientific">Oppiella nova</name>
    <dbReference type="NCBI Taxonomy" id="334625"/>
    <lineage>
        <taxon>Eukaryota</taxon>
        <taxon>Metazoa</taxon>
        <taxon>Ecdysozoa</taxon>
        <taxon>Arthropoda</taxon>
        <taxon>Chelicerata</taxon>
        <taxon>Arachnida</taxon>
        <taxon>Acari</taxon>
        <taxon>Acariformes</taxon>
        <taxon>Sarcoptiformes</taxon>
        <taxon>Oribatida</taxon>
        <taxon>Brachypylina</taxon>
        <taxon>Oppioidea</taxon>
        <taxon>Oppiidae</taxon>
        <taxon>Oppiella</taxon>
    </lineage>
</organism>
<feature type="domain" description="CUB" evidence="1">
    <location>
        <begin position="42"/>
        <end position="169"/>
    </location>
</feature>
<protein>
    <recommendedName>
        <fullName evidence="1">CUB domain-containing protein</fullName>
    </recommendedName>
</protein>
<sequence length="180" mass="19983">MYIDMSSTNSPVTLNILTMGNRNRLFDIRVSQIHCNSNYRAPANCLQYHIGVQGSIRSFNYDEPNVAAQGGYLNNLDYTICFKKEPGFCTVTYSVPTVYVHINDPNQSQEGPMTISPGRYFNIIPDTSTNNAVGNDQAGAGPYDCPFDYLFLAGRRLCGSRFNGQLYPPMPNPSVNSEVT</sequence>
<dbReference type="AlphaFoldDB" id="A0A7R9MSW4"/>
<gene>
    <name evidence="2" type="ORF">ONB1V03_LOCUS21683</name>
</gene>
<reference evidence="2" key="1">
    <citation type="submission" date="2020-11" db="EMBL/GenBank/DDBJ databases">
        <authorList>
            <person name="Tran Van P."/>
        </authorList>
    </citation>
    <scope>NUCLEOTIDE SEQUENCE</scope>
</reference>
<keyword evidence="3" id="KW-1185">Reference proteome</keyword>